<dbReference type="EMBL" id="UINC01138285">
    <property type="protein sequence ID" value="SVD24140.1"/>
    <property type="molecule type" value="Genomic_DNA"/>
</dbReference>
<feature type="non-terminal residue" evidence="3">
    <location>
        <position position="1"/>
    </location>
</feature>
<keyword evidence="2" id="KW-0812">Transmembrane</keyword>
<evidence type="ECO:0000256" key="1">
    <source>
        <dbReference type="SAM" id="MobiDB-lite"/>
    </source>
</evidence>
<keyword evidence="2" id="KW-0472">Membrane</keyword>
<feature type="region of interest" description="Disordered" evidence="1">
    <location>
        <begin position="59"/>
        <end position="86"/>
    </location>
</feature>
<feature type="transmembrane region" description="Helical" evidence="2">
    <location>
        <begin position="21"/>
        <end position="42"/>
    </location>
</feature>
<keyword evidence="2" id="KW-1133">Transmembrane helix</keyword>
<organism evidence="3">
    <name type="scientific">marine metagenome</name>
    <dbReference type="NCBI Taxonomy" id="408172"/>
    <lineage>
        <taxon>unclassified sequences</taxon>
        <taxon>metagenomes</taxon>
        <taxon>ecological metagenomes</taxon>
    </lineage>
</organism>
<protein>
    <submittedName>
        <fullName evidence="3">Uncharacterized protein</fullName>
    </submittedName>
</protein>
<proteinExistence type="predicted"/>
<evidence type="ECO:0000313" key="3">
    <source>
        <dbReference type="EMBL" id="SVD24140.1"/>
    </source>
</evidence>
<feature type="compositionally biased region" description="Basic and acidic residues" evidence="1">
    <location>
        <begin position="67"/>
        <end position="86"/>
    </location>
</feature>
<feature type="non-terminal residue" evidence="3">
    <location>
        <position position="86"/>
    </location>
</feature>
<reference evidence="3" key="1">
    <citation type="submission" date="2018-05" db="EMBL/GenBank/DDBJ databases">
        <authorList>
            <person name="Lanie J.A."/>
            <person name="Ng W.-L."/>
            <person name="Kazmierczak K.M."/>
            <person name="Andrzejewski T.M."/>
            <person name="Davidsen T.M."/>
            <person name="Wayne K.J."/>
            <person name="Tettelin H."/>
            <person name="Glass J.I."/>
            <person name="Rusch D."/>
            <person name="Podicherti R."/>
            <person name="Tsui H.-C.T."/>
            <person name="Winkler M.E."/>
        </authorList>
    </citation>
    <scope>NUCLEOTIDE SEQUENCE</scope>
</reference>
<evidence type="ECO:0000256" key="2">
    <source>
        <dbReference type="SAM" id="Phobius"/>
    </source>
</evidence>
<accession>A0A382TQ21</accession>
<dbReference type="AlphaFoldDB" id="A0A382TQ21"/>
<sequence length="86" mass="9485">VFSDITVDIWMKFRILEIRSLVIGVSAWALITAAACPLSSFAQASEELKVAQDEVRDSSLRQENGLEGEHENVPVGRSKESVEPQV</sequence>
<name>A0A382TQ21_9ZZZZ</name>
<gene>
    <name evidence="3" type="ORF">METZ01_LOCUS376994</name>
</gene>